<dbReference type="SUPFAM" id="SSF50677">
    <property type="entry name" value="ValRS/IleRS/LeuRS editing domain"/>
    <property type="match status" value="1"/>
</dbReference>
<dbReference type="Pfam" id="PF06827">
    <property type="entry name" value="zf-FPG_IleRS"/>
    <property type="match status" value="1"/>
</dbReference>
<name>A0A9D1SMZ0_9FIRM</name>
<comment type="domain">
    <text evidence="10">IleRS has two distinct active sites: one for aminoacylation and one for editing. The misactivated valine is translocated from the active site to the editing site, which sterically excludes the correctly activated isoleucine. The single editing site contains two valyl binding pockets, one specific for each substrate (Val-AMP or Val-tRNA(Ile)).</text>
</comment>
<dbReference type="SUPFAM" id="SSF47323">
    <property type="entry name" value="Anticodon-binding domain of a subclass of class I aminoacyl-tRNA synthetases"/>
    <property type="match status" value="1"/>
</dbReference>
<dbReference type="InterPro" id="IPR009080">
    <property type="entry name" value="tRNAsynth_Ia_anticodon-bd"/>
</dbReference>
<dbReference type="InterPro" id="IPR033708">
    <property type="entry name" value="Anticodon_Ile_BEm"/>
</dbReference>
<dbReference type="CDD" id="cd07960">
    <property type="entry name" value="Anticodon_Ia_Ile_BEm"/>
    <property type="match status" value="1"/>
</dbReference>
<feature type="short sequence motif" description="'HIGH' region" evidence="10">
    <location>
        <begin position="57"/>
        <end position="67"/>
    </location>
</feature>
<dbReference type="InterPro" id="IPR002300">
    <property type="entry name" value="aa-tRNA-synth_Ia"/>
</dbReference>
<comment type="caution">
    <text evidence="14">The sequence shown here is derived from an EMBL/GenBank/DDBJ whole genome shotgun (WGS) entry which is preliminary data.</text>
</comment>
<evidence type="ECO:0000256" key="9">
    <source>
        <dbReference type="ARBA" id="ARBA00048359"/>
    </source>
</evidence>
<dbReference type="SUPFAM" id="SSF52374">
    <property type="entry name" value="Nucleotidylyl transferase"/>
    <property type="match status" value="1"/>
</dbReference>
<dbReference type="HAMAP" id="MF_02002">
    <property type="entry name" value="Ile_tRNA_synth_type1"/>
    <property type="match status" value="1"/>
</dbReference>
<comment type="function">
    <text evidence="8 10">Catalyzes the attachment of isoleucine to tRNA(Ile). As IleRS can inadvertently accommodate and process structurally similar amino acids such as valine, to avoid such errors it has two additional distinct tRNA(Ile)-dependent editing activities. One activity is designated as 'pretransfer' editing and involves the hydrolysis of activated Val-AMP. The other activity is designated 'posttransfer' editing and involves deacylation of mischarged Val-tRNA(Ile).</text>
</comment>
<dbReference type="CDD" id="cd00818">
    <property type="entry name" value="IleRS_core"/>
    <property type="match status" value="1"/>
</dbReference>
<dbReference type="Pfam" id="PF00133">
    <property type="entry name" value="tRNA-synt_1"/>
    <property type="match status" value="1"/>
</dbReference>
<dbReference type="GO" id="GO:0000049">
    <property type="term" value="F:tRNA binding"/>
    <property type="evidence" value="ECO:0007669"/>
    <property type="project" value="InterPro"/>
</dbReference>
<dbReference type="PANTHER" id="PTHR42765:SF1">
    <property type="entry name" value="ISOLEUCINE--TRNA LIGASE, MITOCHONDRIAL"/>
    <property type="match status" value="1"/>
</dbReference>
<dbReference type="NCBIfam" id="TIGR00392">
    <property type="entry name" value="ileS"/>
    <property type="match status" value="1"/>
</dbReference>
<dbReference type="Proteomes" id="UP000824125">
    <property type="component" value="Unassembled WGS sequence"/>
</dbReference>
<evidence type="ECO:0000313" key="15">
    <source>
        <dbReference type="Proteomes" id="UP000824125"/>
    </source>
</evidence>
<feature type="binding site" evidence="10">
    <location>
        <position position="924"/>
    </location>
    <ligand>
        <name>Zn(2+)</name>
        <dbReference type="ChEBI" id="CHEBI:29105"/>
    </ligand>
</feature>
<evidence type="ECO:0000259" key="11">
    <source>
        <dbReference type="Pfam" id="PF00133"/>
    </source>
</evidence>
<dbReference type="InterPro" id="IPR013155">
    <property type="entry name" value="M/V/L/I-tRNA-synth_anticd-bd"/>
</dbReference>
<dbReference type="GO" id="GO:0006428">
    <property type="term" value="P:isoleucyl-tRNA aminoacylation"/>
    <property type="evidence" value="ECO:0007669"/>
    <property type="project" value="UniProtKB-UniRule"/>
</dbReference>
<comment type="catalytic activity">
    <reaction evidence="9 10">
        <text>tRNA(Ile) + L-isoleucine + ATP = L-isoleucyl-tRNA(Ile) + AMP + diphosphate</text>
        <dbReference type="Rhea" id="RHEA:11060"/>
        <dbReference type="Rhea" id="RHEA-COMP:9666"/>
        <dbReference type="Rhea" id="RHEA-COMP:9695"/>
        <dbReference type="ChEBI" id="CHEBI:30616"/>
        <dbReference type="ChEBI" id="CHEBI:33019"/>
        <dbReference type="ChEBI" id="CHEBI:58045"/>
        <dbReference type="ChEBI" id="CHEBI:78442"/>
        <dbReference type="ChEBI" id="CHEBI:78528"/>
        <dbReference type="ChEBI" id="CHEBI:456215"/>
        <dbReference type="EC" id="6.1.1.5"/>
    </reaction>
</comment>
<accession>A0A9D1SMZ0</accession>
<dbReference type="InterPro" id="IPR001412">
    <property type="entry name" value="aa-tRNA-synth_I_CS"/>
</dbReference>
<dbReference type="Pfam" id="PF08264">
    <property type="entry name" value="Anticodon_1"/>
    <property type="match status" value="1"/>
</dbReference>
<dbReference type="EC" id="6.1.1.5" evidence="10"/>
<evidence type="ECO:0000256" key="8">
    <source>
        <dbReference type="ARBA" id="ARBA00025217"/>
    </source>
</evidence>
<evidence type="ECO:0000256" key="6">
    <source>
        <dbReference type="ARBA" id="ARBA00022917"/>
    </source>
</evidence>
<comment type="subcellular location">
    <subcellularLocation>
        <location evidence="10">Cytoplasm</location>
    </subcellularLocation>
</comment>
<proteinExistence type="inferred from homology"/>
<dbReference type="PANTHER" id="PTHR42765">
    <property type="entry name" value="SOLEUCYL-TRNA SYNTHETASE"/>
    <property type="match status" value="1"/>
</dbReference>
<dbReference type="GO" id="GO:0005829">
    <property type="term" value="C:cytosol"/>
    <property type="evidence" value="ECO:0007669"/>
    <property type="project" value="TreeGrafter"/>
</dbReference>
<feature type="domain" description="Aminoacyl-tRNA synthetase class Ia" evidence="11">
    <location>
        <begin position="26"/>
        <end position="647"/>
    </location>
</feature>
<dbReference type="InterPro" id="IPR023585">
    <property type="entry name" value="Ile-tRNA-ligase_type1"/>
</dbReference>
<dbReference type="InterPro" id="IPR050081">
    <property type="entry name" value="Ile-tRNA_ligase"/>
</dbReference>
<organism evidence="14 15">
    <name type="scientific">Candidatus Scybalenecus merdavium</name>
    <dbReference type="NCBI Taxonomy" id="2840939"/>
    <lineage>
        <taxon>Bacteria</taxon>
        <taxon>Bacillati</taxon>
        <taxon>Bacillota</taxon>
        <taxon>Clostridia</taxon>
        <taxon>Eubacteriales</taxon>
        <taxon>Oscillospiraceae</taxon>
        <taxon>Oscillospiraceae incertae sedis</taxon>
        <taxon>Candidatus Scybalenecus</taxon>
    </lineage>
</organism>
<evidence type="ECO:0000256" key="4">
    <source>
        <dbReference type="ARBA" id="ARBA00022741"/>
    </source>
</evidence>
<sequence length="935" mass="105402">MDYNKTLNLPKTDFPMRASLPQREPQMLESWEKHQLYKRLMQVNEGKPLFVLHDGPPYANGDIHIGHAMNKTLKDFIVRYKNMTGFQSPYVPGWDTHGLPTELKARKIAGITADSTISDVELRKICRDTAMKYVDLQRESFKRLGVIGEWENPYITLTKDFEAAQIKIFDSMASQGYIYKGLKPVYWCPDCKTALAEAEIEYATDPCHSIYVKFHVTKDFGKLAAMGADLAKTYFVIWTTTTWTLPANVAICVGPQFEYSLVHCGDAYYVMATDLVSSAMEDAGKTESDYEIVGTIAGSELEFMETEHPFMERISLVIVGDHVTLESGTGCVHTAPAHGVDDFVVCQKYADKLPPIVVPVDENGVLTKDAGMFAGLKTDDANKPIAEYLEKTGALFALKKIEHQYPHCWRCHNPILFRATSQWFCSVDAFKKDALAETEKIEWFPQWGKDRMQSMLMERADWCISRQRKWGVPIPVFYCKSCGHEIIDHDAMMKVSEVFGREGSDAWFLRPAEDFLPEGFKCPHCGEAHGFEKEKDIMDVWFDSGSSHEAVLSARPYLKYPADVYLEGADQYRGWFQSSLLTAVAAGKGAPYRQIITHGWTVDGEGRKMSKSLGNGIDPQEIITQYGADILRLWVASSDYHADVRISREILKQLSDNYRKIRNTARYCIGNLYDFDPDKDMVGNDSLEELDKYALMKLDALLETARAAYERYEYHTASHAIHNFCVVDMSNFYFDVLKDRLYTSAPNSVSRRAAQTVLYKVLDALTLLLTPILAFTGDEIWKSMPHDASRNPESPLFNEIPKPGFIETDAAFMEKWEKIHAVRNDVQKALELARNDKVIGKSLEAKVTLCAAGDLYDFLKDLESALPEIFITSAVEVVNGGDGGFQGSVESLSVRISRAEGEKCERCWSYSTTVGSCAEHPTLCAKCASVIKTME</sequence>
<dbReference type="InterPro" id="IPR010663">
    <property type="entry name" value="Znf_FPG/IleRS"/>
</dbReference>
<keyword evidence="3 10" id="KW-0436">Ligase</keyword>
<dbReference type="FunFam" id="1.10.730.20:FF:000001">
    <property type="entry name" value="Isoleucine--tRNA ligase"/>
    <property type="match status" value="1"/>
</dbReference>
<comment type="subunit">
    <text evidence="10">Monomer.</text>
</comment>
<feature type="binding site" evidence="10">
    <location>
        <position position="907"/>
    </location>
    <ligand>
        <name>Zn(2+)</name>
        <dbReference type="ChEBI" id="CHEBI:29105"/>
    </ligand>
</feature>
<feature type="binding site" evidence="10">
    <location>
        <position position="904"/>
    </location>
    <ligand>
        <name>Zn(2+)</name>
        <dbReference type="ChEBI" id="CHEBI:29105"/>
    </ligand>
</feature>
<dbReference type="GO" id="GO:0004822">
    <property type="term" value="F:isoleucine-tRNA ligase activity"/>
    <property type="evidence" value="ECO:0007669"/>
    <property type="project" value="UniProtKB-UniRule"/>
</dbReference>
<evidence type="ECO:0000259" key="12">
    <source>
        <dbReference type="Pfam" id="PF06827"/>
    </source>
</evidence>
<evidence type="ECO:0000256" key="7">
    <source>
        <dbReference type="ARBA" id="ARBA00023146"/>
    </source>
</evidence>
<keyword evidence="4 10" id="KW-0547">Nucleotide-binding</keyword>
<keyword evidence="7 10" id="KW-0030">Aminoacyl-tRNA synthetase</keyword>
<feature type="domain" description="Methionyl/Valyl/Leucyl/Isoleucyl-tRNA synthetase anticodon-binding" evidence="13">
    <location>
        <begin position="691"/>
        <end position="848"/>
    </location>
</feature>
<protein>
    <recommendedName>
        <fullName evidence="10">Isoleucine--tRNA ligase</fullName>
        <ecNumber evidence="10">6.1.1.5</ecNumber>
    </recommendedName>
    <alternativeName>
        <fullName evidence="10">Isoleucyl-tRNA synthetase</fullName>
        <shortName evidence="10">IleRS</shortName>
    </alternativeName>
</protein>
<evidence type="ECO:0000313" key="14">
    <source>
        <dbReference type="EMBL" id="HIU68912.1"/>
    </source>
</evidence>
<dbReference type="InterPro" id="IPR014729">
    <property type="entry name" value="Rossmann-like_a/b/a_fold"/>
</dbReference>
<evidence type="ECO:0000256" key="1">
    <source>
        <dbReference type="ARBA" id="ARBA00006887"/>
    </source>
</evidence>
<dbReference type="Gene3D" id="3.40.50.620">
    <property type="entry name" value="HUPs"/>
    <property type="match status" value="2"/>
</dbReference>
<comment type="similarity">
    <text evidence="1 10">Belongs to the class-I aminoacyl-tRNA synthetase family. IleS type 1 subfamily.</text>
</comment>
<keyword evidence="10" id="KW-0479">Metal-binding</keyword>
<keyword evidence="5 10" id="KW-0067">ATP-binding</keyword>
<keyword evidence="10" id="KW-0862">Zinc</keyword>
<evidence type="ECO:0000256" key="2">
    <source>
        <dbReference type="ARBA" id="ARBA00022490"/>
    </source>
</evidence>
<dbReference type="GO" id="GO:0005524">
    <property type="term" value="F:ATP binding"/>
    <property type="evidence" value="ECO:0007669"/>
    <property type="project" value="UniProtKB-UniRule"/>
</dbReference>
<dbReference type="Gene3D" id="1.10.730.20">
    <property type="match status" value="1"/>
</dbReference>
<dbReference type="Gene3D" id="3.90.740.10">
    <property type="entry name" value="Valyl/Leucyl/Isoleucyl-tRNA synthetase, editing domain"/>
    <property type="match status" value="1"/>
</dbReference>
<keyword evidence="6 10" id="KW-0648">Protein biosynthesis</keyword>
<evidence type="ECO:0000256" key="5">
    <source>
        <dbReference type="ARBA" id="ARBA00022840"/>
    </source>
</evidence>
<feature type="binding site" evidence="10">
    <location>
        <position position="567"/>
    </location>
    <ligand>
        <name>L-isoleucyl-5'-AMP</name>
        <dbReference type="ChEBI" id="CHEBI:178002"/>
    </ligand>
</feature>
<keyword evidence="2 10" id="KW-0963">Cytoplasm</keyword>
<dbReference type="AlphaFoldDB" id="A0A9D1SMZ0"/>
<evidence type="ECO:0000256" key="3">
    <source>
        <dbReference type="ARBA" id="ARBA00022598"/>
    </source>
</evidence>
<comment type="cofactor">
    <cofactor evidence="10">
        <name>Zn(2+)</name>
        <dbReference type="ChEBI" id="CHEBI:29105"/>
    </cofactor>
    <text evidence="10">Binds 1 zinc ion per subunit.</text>
</comment>
<dbReference type="InterPro" id="IPR009008">
    <property type="entry name" value="Val/Leu/Ile-tRNA-synth_edit"/>
</dbReference>
<dbReference type="GO" id="GO:0008270">
    <property type="term" value="F:zinc ion binding"/>
    <property type="evidence" value="ECO:0007669"/>
    <property type="project" value="UniProtKB-UniRule"/>
</dbReference>
<feature type="short sequence motif" description="'KMSKS' region" evidence="10">
    <location>
        <begin position="608"/>
        <end position="612"/>
    </location>
</feature>
<evidence type="ECO:0000256" key="10">
    <source>
        <dbReference type="HAMAP-Rule" id="MF_02002"/>
    </source>
</evidence>
<gene>
    <name evidence="10 14" type="primary">ileS</name>
    <name evidence="14" type="ORF">IAD23_03005</name>
</gene>
<dbReference type="InterPro" id="IPR002301">
    <property type="entry name" value="Ile-tRNA-ligase"/>
</dbReference>
<feature type="binding site" evidence="10">
    <location>
        <position position="611"/>
    </location>
    <ligand>
        <name>ATP</name>
        <dbReference type="ChEBI" id="CHEBI:30616"/>
    </ligand>
</feature>
<reference evidence="14" key="2">
    <citation type="journal article" date="2021" name="PeerJ">
        <title>Extensive microbial diversity within the chicken gut microbiome revealed by metagenomics and culture.</title>
        <authorList>
            <person name="Gilroy R."/>
            <person name="Ravi A."/>
            <person name="Getino M."/>
            <person name="Pursley I."/>
            <person name="Horton D.L."/>
            <person name="Alikhan N.F."/>
            <person name="Baker D."/>
            <person name="Gharbi K."/>
            <person name="Hall N."/>
            <person name="Watson M."/>
            <person name="Adriaenssens E.M."/>
            <person name="Foster-Nyarko E."/>
            <person name="Jarju S."/>
            <person name="Secka A."/>
            <person name="Antonio M."/>
            <person name="Oren A."/>
            <person name="Chaudhuri R.R."/>
            <person name="La Ragione R."/>
            <person name="Hildebrand F."/>
            <person name="Pallen M.J."/>
        </authorList>
    </citation>
    <scope>NUCLEOTIDE SEQUENCE</scope>
    <source>
        <strain evidence="14">CHK176-6737</strain>
    </source>
</reference>
<feature type="domain" description="Zinc finger FPG/IleRS-type" evidence="12">
    <location>
        <begin position="901"/>
        <end position="930"/>
    </location>
</feature>
<reference evidence="14" key="1">
    <citation type="submission" date="2020-10" db="EMBL/GenBank/DDBJ databases">
        <authorList>
            <person name="Gilroy R."/>
        </authorList>
    </citation>
    <scope>NUCLEOTIDE SEQUENCE</scope>
    <source>
        <strain evidence="14">CHK176-6737</strain>
    </source>
</reference>
<dbReference type="PROSITE" id="PS00178">
    <property type="entry name" value="AA_TRNA_LIGASE_I"/>
    <property type="match status" value="1"/>
</dbReference>
<dbReference type="EMBL" id="DVNM01000015">
    <property type="protein sequence ID" value="HIU68912.1"/>
    <property type="molecule type" value="Genomic_DNA"/>
</dbReference>
<dbReference type="PRINTS" id="PR00984">
    <property type="entry name" value="TRNASYNTHILE"/>
</dbReference>
<dbReference type="GO" id="GO:0002161">
    <property type="term" value="F:aminoacyl-tRNA deacylase activity"/>
    <property type="evidence" value="ECO:0007669"/>
    <property type="project" value="InterPro"/>
</dbReference>
<evidence type="ECO:0000259" key="13">
    <source>
        <dbReference type="Pfam" id="PF08264"/>
    </source>
</evidence>
<feature type="binding site" evidence="10">
    <location>
        <position position="927"/>
    </location>
    <ligand>
        <name>Zn(2+)</name>
        <dbReference type="ChEBI" id="CHEBI:29105"/>
    </ligand>
</feature>
<dbReference type="FunFam" id="3.40.50.620:FF:000152">
    <property type="entry name" value="Isoleucine--tRNA ligase"/>
    <property type="match status" value="1"/>
</dbReference>